<dbReference type="InterPro" id="IPR043714">
    <property type="entry name" value="DUF5655"/>
</dbReference>
<evidence type="ECO:0000259" key="2">
    <source>
        <dbReference type="Pfam" id="PF18899"/>
    </source>
</evidence>
<organism evidence="3 4">
    <name type="scientific">Pseudaquabacterium inlustre</name>
    <dbReference type="NCBI Taxonomy" id="2984192"/>
    <lineage>
        <taxon>Bacteria</taxon>
        <taxon>Pseudomonadati</taxon>
        <taxon>Pseudomonadota</taxon>
        <taxon>Betaproteobacteria</taxon>
        <taxon>Burkholderiales</taxon>
        <taxon>Sphaerotilaceae</taxon>
        <taxon>Pseudaquabacterium</taxon>
    </lineage>
</organism>
<dbReference type="Gene3D" id="3.40.1350.10">
    <property type="match status" value="1"/>
</dbReference>
<evidence type="ECO:0000313" key="3">
    <source>
        <dbReference type="EMBL" id="MEK8052183.1"/>
    </source>
</evidence>
<evidence type="ECO:0000256" key="1">
    <source>
        <dbReference type="SAM" id="MobiDB-lite"/>
    </source>
</evidence>
<accession>A0ABU9CK12</accession>
<dbReference type="EMBL" id="JBBUTH010000009">
    <property type="protein sequence ID" value="MEK8052183.1"/>
    <property type="molecule type" value="Genomic_DNA"/>
</dbReference>
<sequence length="332" mass="36116">MSEVKLYRLIDGKASELEGSASDLEKPLQKLIEANLEPMLGIRFLATEYSTGKLHGGRIDTLGLDEDNCPVIVEYKRAVGESVINQGLYYLDWLLDHKGEFHLLVQECLGADVAQAIEWKAPRVVCIAGAFTKYDGHAVRQMHHSIDLIRYRQFGPDLLLLEQVHTAQQAAGATAAKKPGKADTEATEATGHLGTDQPAPAAATDKPAGTDKPYAEVVASMAPALQDVLASLEDYMFALGDDVQRKELKLYAAFKRLKNFATVVPQKGRLLLYLHLDPASLGPLPPNARDVSQQGHWGTGDLELALTTQEQLDAAKGWVVMAYEGKAPAYGA</sequence>
<dbReference type="InterPro" id="IPR011856">
    <property type="entry name" value="tRNA_endonuc-like_dom_sf"/>
</dbReference>
<evidence type="ECO:0000313" key="4">
    <source>
        <dbReference type="Proteomes" id="UP001365405"/>
    </source>
</evidence>
<reference evidence="3 4" key="1">
    <citation type="submission" date="2024-04" db="EMBL/GenBank/DDBJ databases">
        <title>Novel species of the genus Ideonella isolated from streams.</title>
        <authorList>
            <person name="Lu H."/>
        </authorList>
    </citation>
    <scope>NUCLEOTIDE SEQUENCE [LARGE SCALE GENOMIC DNA]</scope>
    <source>
        <strain evidence="3 4">DXS22W</strain>
    </source>
</reference>
<protein>
    <submittedName>
        <fullName evidence="3">DUF5655 domain-containing protein</fullName>
    </submittedName>
</protein>
<name>A0ABU9CK12_9BURK</name>
<dbReference type="Proteomes" id="UP001365405">
    <property type="component" value="Unassembled WGS sequence"/>
</dbReference>
<dbReference type="Pfam" id="PF18899">
    <property type="entry name" value="DUF5655"/>
    <property type="match status" value="1"/>
</dbReference>
<feature type="domain" description="DUF5655" evidence="2">
    <location>
        <begin position="221"/>
        <end position="324"/>
    </location>
</feature>
<proteinExistence type="predicted"/>
<dbReference type="RefSeq" id="WP_341411900.1">
    <property type="nucleotide sequence ID" value="NZ_JBBUTH010000009.1"/>
</dbReference>
<keyword evidence="4" id="KW-1185">Reference proteome</keyword>
<feature type="region of interest" description="Disordered" evidence="1">
    <location>
        <begin position="171"/>
        <end position="210"/>
    </location>
</feature>
<gene>
    <name evidence="3" type="ORF">AACH10_18165</name>
</gene>
<comment type="caution">
    <text evidence="3">The sequence shown here is derived from an EMBL/GenBank/DDBJ whole genome shotgun (WGS) entry which is preliminary data.</text>
</comment>